<dbReference type="Pfam" id="PF13302">
    <property type="entry name" value="Acetyltransf_3"/>
    <property type="match status" value="1"/>
</dbReference>
<reference evidence="6 8" key="1">
    <citation type="submission" date="2017-12" db="EMBL/GenBank/DDBJ databases">
        <authorList>
            <person name="Paulsen S."/>
            <person name="Gram L.K."/>
        </authorList>
    </citation>
    <scope>NUCLEOTIDE SEQUENCE [LARGE SCALE GENOMIC DNA]</scope>
    <source>
        <strain evidence="6 8">S2231</strain>
        <strain evidence="5">S2233</strain>
    </source>
</reference>
<evidence type="ECO:0000256" key="2">
    <source>
        <dbReference type="ARBA" id="ARBA00023315"/>
    </source>
</evidence>
<dbReference type="SUPFAM" id="SSF55729">
    <property type="entry name" value="Acyl-CoA N-acyltransferases (Nat)"/>
    <property type="match status" value="1"/>
</dbReference>
<dbReference type="Gene3D" id="3.40.630.30">
    <property type="match status" value="1"/>
</dbReference>
<protein>
    <submittedName>
        <fullName evidence="6">GNAT family N-acetyltransferase</fullName>
    </submittedName>
</protein>
<dbReference type="CDD" id="cd04301">
    <property type="entry name" value="NAT_SF"/>
    <property type="match status" value="1"/>
</dbReference>
<comment type="similarity">
    <text evidence="3">Belongs to the acetyltransferase family. RimJ subfamily.</text>
</comment>
<dbReference type="EMBL" id="PNCK01000062">
    <property type="protein sequence ID" value="TMP41131.1"/>
    <property type="molecule type" value="Genomic_DNA"/>
</dbReference>
<dbReference type="OrthoDB" id="9801669at2"/>
<dbReference type="InterPro" id="IPR051531">
    <property type="entry name" value="N-acetyltransferase"/>
</dbReference>
<dbReference type="AlphaFoldDB" id="A0A5S3XLC3"/>
<organism evidence="6 8">
    <name type="scientific">Pseudoalteromonas citrea</name>
    <dbReference type="NCBI Taxonomy" id="43655"/>
    <lineage>
        <taxon>Bacteria</taxon>
        <taxon>Pseudomonadati</taxon>
        <taxon>Pseudomonadota</taxon>
        <taxon>Gammaproteobacteria</taxon>
        <taxon>Alteromonadales</taxon>
        <taxon>Pseudoalteromonadaceae</taxon>
        <taxon>Pseudoalteromonas</taxon>
    </lineage>
</organism>
<comment type="caution">
    <text evidence="6">The sequence shown here is derived from an EMBL/GenBank/DDBJ whole genome shotgun (WGS) entry which is preliminary data.</text>
</comment>
<name>A0A5S3XLC3_9GAMM</name>
<keyword evidence="2" id="KW-0012">Acyltransferase</keyword>
<dbReference type="PROSITE" id="PS51186">
    <property type="entry name" value="GNAT"/>
    <property type="match status" value="1"/>
</dbReference>
<evidence type="ECO:0000313" key="8">
    <source>
        <dbReference type="Proteomes" id="UP000307706"/>
    </source>
</evidence>
<dbReference type="PANTHER" id="PTHR43792">
    <property type="entry name" value="GNAT FAMILY, PUTATIVE (AFU_ORTHOLOGUE AFUA_3G00765)-RELATED-RELATED"/>
    <property type="match status" value="1"/>
</dbReference>
<reference evidence="7 8" key="2">
    <citation type="submission" date="2019-06" db="EMBL/GenBank/DDBJ databases">
        <title>Co-occurence of chitin degradation, pigmentation and bioactivity in marine Pseudoalteromonas.</title>
        <authorList>
            <person name="Sonnenschein E.C."/>
            <person name="Bech P.K."/>
        </authorList>
    </citation>
    <scope>NUCLEOTIDE SEQUENCE [LARGE SCALE GENOMIC DNA]</scope>
    <source>
        <strain evidence="8">S2231</strain>
        <strain evidence="5 7">S2233</strain>
    </source>
</reference>
<dbReference type="Proteomes" id="UP000305730">
    <property type="component" value="Unassembled WGS sequence"/>
</dbReference>
<evidence type="ECO:0000256" key="3">
    <source>
        <dbReference type="ARBA" id="ARBA00038502"/>
    </source>
</evidence>
<evidence type="ECO:0000313" key="6">
    <source>
        <dbReference type="EMBL" id="TMP56248.1"/>
    </source>
</evidence>
<evidence type="ECO:0000313" key="7">
    <source>
        <dbReference type="Proteomes" id="UP000305730"/>
    </source>
</evidence>
<sequence length="172" mass="19970">MEYRLIIGTDYVALSDYYLRNEQGFKIWQPKLAYDFHYKENWKKRISEQLDEQNSGNAYYFVAEKKGIVYGHCTLSQVSRGVFQACYLGFSVCKSYEGKGIAFNLVKHACDYAFGTVKLNRIMAAHIPHNNRSARLLKRVGFKRDGFARNYLKINGNWENHILCSLQAADCR</sequence>
<evidence type="ECO:0000259" key="4">
    <source>
        <dbReference type="PROSITE" id="PS51186"/>
    </source>
</evidence>
<dbReference type="InterPro" id="IPR000182">
    <property type="entry name" value="GNAT_dom"/>
</dbReference>
<evidence type="ECO:0000256" key="1">
    <source>
        <dbReference type="ARBA" id="ARBA00022679"/>
    </source>
</evidence>
<gene>
    <name evidence="6" type="ORF">CWB96_15500</name>
    <name evidence="5" type="ORF">CWB97_15780</name>
</gene>
<dbReference type="Proteomes" id="UP000307706">
    <property type="component" value="Unassembled WGS sequence"/>
</dbReference>
<dbReference type="PANTHER" id="PTHR43792:SF8">
    <property type="entry name" value="[RIBOSOMAL PROTEIN US5]-ALANINE N-ACETYLTRANSFERASE"/>
    <property type="match status" value="1"/>
</dbReference>
<dbReference type="GO" id="GO:0005737">
    <property type="term" value="C:cytoplasm"/>
    <property type="evidence" value="ECO:0007669"/>
    <property type="project" value="TreeGrafter"/>
</dbReference>
<dbReference type="EMBL" id="PNCL01000087">
    <property type="protein sequence ID" value="TMP56248.1"/>
    <property type="molecule type" value="Genomic_DNA"/>
</dbReference>
<evidence type="ECO:0000313" key="5">
    <source>
        <dbReference type="EMBL" id="TMP41131.1"/>
    </source>
</evidence>
<dbReference type="GO" id="GO:0008999">
    <property type="term" value="F:protein-N-terminal-alanine acetyltransferase activity"/>
    <property type="evidence" value="ECO:0007669"/>
    <property type="project" value="TreeGrafter"/>
</dbReference>
<keyword evidence="1 6" id="KW-0808">Transferase</keyword>
<proteinExistence type="inferred from homology"/>
<dbReference type="InterPro" id="IPR016181">
    <property type="entry name" value="Acyl_CoA_acyltransferase"/>
</dbReference>
<reference evidence="6" key="3">
    <citation type="submission" date="2019-09" db="EMBL/GenBank/DDBJ databases">
        <title>Co-occurence of chitin degradation, pigmentation and bioactivity in marine Pseudoalteromonas.</title>
        <authorList>
            <person name="Sonnenschein E.C."/>
            <person name="Bech P.K."/>
        </authorList>
    </citation>
    <scope>NUCLEOTIDE SEQUENCE</scope>
    <source>
        <strain evidence="6">S2231</strain>
    </source>
</reference>
<keyword evidence="7" id="KW-1185">Reference proteome</keyword>
<feature type="domain" description="N-acetyltransferase" evidence="4">
    <location>
        <begin position="1"/>
        <end position="169"/>
    </location>
</feature>
<accession>A0A5S3XLC3</accession>
<dbReference type="RefSeq" id="WP_138597727.1">
    <property type="nucleotide sequence ID" value="NZ_PNCK01000062.1"/>
</dbReference>